<reference evidence="3" key="2">
    <citation type="submission" date="2021-04" db="EMBL/GenBank/DDBJ databases">
        <authorList>
            <person name="Gilroy R."/>
        </authorList>
    </citation>
    <scope>NUCLEOTIDE SEQUENCE</scope>
    <source>
        <strain evidence="3">5032</strain>
    </source>
</reference>
<protein>
    <submittedName>
        <fullName evidence="3">Glycosyltransferase family 2 protein</fullName>
    </submittedName>
</protein>
<evidence type="ECO:0000313" key="4">
    <source>
        <dbReference type="Proteomes" id="UP000823821"/>
    </source>
</evidence>
<dbReference type="SUPFAM" id="SSF53448">
    <property type="entry name" value="Nucleotide-diphospho-sugar transferases"/>
    <property type="match status" value="1"/>
</dbReference>
<feature type="region of interest" description="Disordered" evidence="1">
    <location>
        <begin position="303"/>
        <end position="324"/>
    </location>
</feature>
<dbReference type="Proteomes" id="UP000823821">
    <property type="component" value="Unassembled WGS sequence"/>
</dbReference>
<dbReference type="Gene3D" id="3.90.550.10">
    <property type="entry name" value="Spore Coat Polysaccharide Biosynthesis Protein SpsA, Chain A"/>
    <property type="match status" value="1"/>
</dbReference>
<proteinExistence type="predicted"/>
<accession>A0A9D2HM63</accession>
<organism evidence="3 4">
    <name type="scientific">Candidatus Desulfovibrio intestinavium</name>
    <dbReference type="NCBI Taxonomy" id="2838534"/>
    <lineage>
        <taxon>Bacteria</taxon>
        <taxon>Pseudomonadati</taxon>
        <taxon>Thermodesulfobacteriota</taxon>
        <taxon>Desulfovibrionia</taxon>
        <taxon>Desulfovibrionales</taxon>
        <taxon>Desulfovibrionaceae</taxon>
        <taxon>Desulfovibrio</taxon>
    </lineage>
</organism>
<evidence type="ECO:0000256" key="1">
    <source>
        <dbReference type="SAM" id="MobiDB-lite"/>
    </source>
</evidence>
<evidence type="ECO:0000313" key="3">
    <source>
        <dbReference type="EMBL" id="HJA79460.1"/>
    </source>
</evidence>
<dbReference type="InterPro" id="IPR050834">
    <property type="entry name" value="Glycosyltransf_2"/>
</dbReference>
<dbReference type="InterPro" id="IPR001173">
    <property type="entry name" value="Glyco_trans_2-like"/>
</dbReference>
<feature type="domain" description="Glycosyltransferase 2-like" evidence="2">
    <location>
        <begin position="7"/>
        <end position="124"/>
    </location>
</feature>
<dbReference type="PANTHER" id="PTHR43685">
    <property type="entry name" value="GLYCOSYLTRANSFERASE"/>
    <property type="match status" value="1"/>
</dbReference>
<dbReference type="InterPro" id="IPR029044">
    <property type="entry name" value="Nucleotide-diphossugar_trans"/>
</dbReference>
<gene>
    <name evidence="3" type="ORF">H9784_07850</name>
</gene>
<dbReference type="EMBL" id="DWZD01000044">
    <property type="protein sequence ID" value="HJA79460.1"/>
    <property type="molecule type" value="Genomic_DNA"/>
</dbReference>
<dbReference type="AlphaFoldDB" id="A0A9D2HM63"/>
<evidence type="ECO:0000259" key="2">
    <source>
        <dbReference type="Pfam" id="PF00535"/>
    </source>
</evidence>
<name>A0A9D2HM63_9BACT</name>
<sequence length="324" mass="36716">MSQPFVSVLVSSYNYAHYLGKALDSVLAQSYAQFELIVVDDGSTDHSLALARAVALRDGRVRVLTHADGGNHGLAATMRLGLAHCRGEYVAFLESDDIWHADCLRERVETVRRTGADIVLNDIFPLFMPGAAVSWYLGYVPRVMRWHAARSHDGRDAYTAQTAFLLENRIPTFSCAMIAAPLLRGLSLQPPVPHWLDWWLWTQAAAQARFAYVPRALTGWRQHGTSLHRAISPGVYLADYARMGRAQRRIHLRTLLRRLHWGWAIFLCLPSTLRIGVRLALPLFRSGPRRVLHMLRERLRPTRRPREETSVPLPPGHKARSRQA</sequence>
<reference evidence="3" key="1">
    <citation type="journal article" date="2021" name="PeerJ">
        <title>Extensive microbial diversity within the chicken gut microbiome revealed by metagenomics and culture.</title>
        <authorList>
            <person name="Gilroy R."/>
            <person name="Ravi A."/>
            <person name="Getino M."/>
            <person name="Pursley I."/>
            <person name="Horton D.L."/>
            <person name="Alikhan N.F."/>
            <person name="Baker D."/>
            <person name="Gharbi K."/>
            <person name="Hall N."/>
            <person name="Watson M."/>
            <person name="Adriaenssens E.M."/>
            <person name="Foster-Nyarko E."/>
            <person name="Jarju S."/>
            <person name="Secka A."/>
            <person name="Antonio M."/>
            <person name="Oren A."/>
            <person name="Chaudhuri R.R."/>
            <person name="La Ragione R."/>
            <person name="Hildebrand F."/>
            <person name="Pallen M.J."/>
        </authorList>
    </citation>
    <scope>NUCLEOTIDE SEQUENCE</scope>
    <source>
        <strain evidence="3">5032</strain>
    </source>
</reference>
<dbReference type="Pfam" id="PF00535">
    <property type="entry name" value="Glycos_transf_2"/>
    <property type="match status" value="1"/>
</dbReference>
<dbReference type="PANTHER" id="PTHR43685:SF2">
    <property type="entry name" value="GLYCOSYLTRANSFERASE 2-LIKE DOMAIN-CONTAINING PROTEIN"/>
    <property type="match status" value="1"/>
</dbReference>
<comment type="caution">
    <text evidence="3">The sequence shown here is derived from an EMBL/GenBank/DDBJ whole genome shotgun (WGS) entry which is preliminary data.</text>
</comment>